<keyword evidence="3" id="KW-0808">Transferase</keyword>
<dbReference type="Gramene" id="QL02p011178:mrna">
    <property type="protein sequence ID" value="QL02p011178:mrna"/>
    <property type="gene ID" value="QL02p011178"/>
</dbReference>
<dbReference type="SUPFAM" id="SSF52374">
    <property type="entry name" value="Nucleotidylyl transferase"/>
    <property type="match status" value="1"/>
</dbReference>
<dbReference type="Gene3D" id="3.40.50.620">
    <property type="entry name" value="HUPs"/>
    <property type="match status" value="1"/>
</dbReference>
<dbReference type="Gene3D" id="3.10.400.10">
    <property type="entry name" value="Sulfate adenylyltransferase"/>
    <property type="match status" value="1"/>
</dbReference>
<dbReference type="InParanoid" id="A0A7N2KT26"/>
<evidence type="ECO:0000256" key="2">
    <source>
        <dbReference type="ARBA" id="ARBA00012391"/>
    </source>
</evidence>
<dbReference type="GO" id="GO:0004523">
    <property type="term" value="F:RNA-DNA hybrid ribonuclease activity"/>
    <property type="evidence" value="ECO:0007669"/>
    <property type="project" value="InterPro"/>
</dbReference>
<dbReference type="SUPFAM" id="SSF88697">
    <property type="entry name" value="PUA domain-like"/>
    <property type="match status" value="1"/>
</dbReference>
<keyword evidence="11" id="KW-1185">Reference proteome</keyword>
<dbReference type="SUPFAM" id="SSF53098">
    <property type="entry name" value="Ribonuclease H-like"/>
    <property type="match status" value="1"/>
</dbReference>
<dbReference type="FunFam" id="3.40.50.620:FF:000006">
    <property type="entry name" value="bifunctional 3'-phosphoadenosine 5'-phosphosulfate synthase 1"/>
    <property type="match status" value="1"/>
</dbReference>
<keyword evidence="6" id="KW-0067">ATP-binding</keyword>
<dbReference type="Pfam" id="PF01747">
    <property type="entry name" value="ATP-sulfurylase"/>
    <property type="match status" value="1"/>
</dbReference>
<dbReference type="PANTHER" id="PTHR11055">
    <property type="entry name" value="BIFUNCTIONAL 3'-PHOSPHOADENOSINE 5'-PHOSPHOSULFATE SYNTHASE"/>
    <property type="match status" value="1"/>
</dbReference>
<dbReference type="EnsemblPlants" id="QL02p011178:mrna">
    <property type="protein sequence ID" value="QL02p011178:mrna"/>
    <property type="gene ID" value="QL02p011178"/>
</dbReference>
<dbReference type="Pfam" id="PF13456">
    <property type="entry name" value="RVT_3"/>
    <property type="match status" value="1"/>
</dbReference>
<dbReference type="GO" id="GO:0004781">
    <property type="term" value="F:sulfate adenylyltransferase (ATP) activity"/>
    <property type="evidence" value="ECO:0007669"/>
    <property type="project" value="UniProtKB-EC"/>
</dbReference>
<evidence type="ECO:0000259" key="8">
    <source>
        <dbReference type="Pfam" id="PF13456"/>
    </source>
</evidence>
<comment type="pathway">
    <text evidence="1">Sulfur metabolism.</text>
</comment>
<feature type="domain" description="RNase H type-1" evidence="8">
    <location>
        <begin position="21"/>
        <end position="125"/>
    </location>
</feature>
<dbReference type="GO" id="GO:0005524">
    <property type="term" value="F:ATP binding"/>
    <property type="evidence" value="ECO:0007669"/>
    <property type="project" value="UniProtKB-KW"/>
</dbReference>
<dbReference type="OMA" id="CRARMMA"/>
<dbReference type="InterPro" id="IPR014729">
    <property type="entry name" value="Rossmann-like_a/b/a_fold"/>
</dbReference>
<keyword evidence="5" id="KW-0547">Nucleotide-binding</keyword>
<dbReference type="InterPro" id="IPR012337">
    <property type="entry name" value="RNaseH-like_sf"/>
</dbReference>
<feature type="domain" description="ATP-sulfurylase PUA-like" evidence="9">
    <location>
        <begin position="133"/>
        <end position="206"/>
    </location>
</feature>
<dbReference type="GO" id="GO:0003676">
    <property type="term" value="F:nucleic acid binding"/>
    <property type="evidence" value="ECO:0007669"/>
    <property type="project" value="InterPro"/>
</dbReference>
<dbReference type="InterPro" id="IPR025980">
    <property type="entry name" value="ATP-Sase_PUA-like_dom"/>
</dbReference>
<reference evidence="10" key="2">
    <citation type="submission" date="2021-01" db="UniProtKB">
        <authorList>
            <consortium name="EnsemblPlants"/>
        </authorList>
    </citation>
    <scope>IDENTIFICATION</scope>
</reference>
<keyword evidence="4" id="KW-0548">Nucleotidyltransferase</keyword>
<dbReference type="InterPro" id="IPR024951">
    <property type="entry name" value="Sulfurylase_cat_dom"/>
</dbReference>
<accession>A0A7N2KT26</accession>
<name>A0A7N2KT26_QUELO</name>
<organism evidence="10 11">
    <name type="scientific">Quercus lobata</name>
    <name type="common">Valley oak</name>
    <dbReference type="NCBI Taxonomy" id="97700"/>
    <lineage>
        <taxon>Eukaryota</taxon>
        <taxon>Viridiplantae</taxon>
        <taxon>Streptophyta</taxon>
        <taxon>Embryophyta</taxon>
        <taxon>Tracheophyta</taxon>
        <taxon>Spermatophyta</taxon>
        <taxon>Magnoliopsida</taxon>
        <taxon>eudicotyledons</taxon>
        <taxon>Gunneridae</taxon>
        <taxon>Pentapetalae</taxon>
        <taxon>rosids</taxon>
        <taxon>fabids</taxon>
        <taxon>Fagales</taxon>
        <taxon>Fagaceae</taxon>
        <taxon>Quercus</taxon>
    </lineage>
</organism>
<evidence type="ECO:0000313" key="10">
    <source>
        <dbReference type="EnsemblPlants" id="QL02p011178:mrna"/>
    </source>
</evidence>
<dbReference type="GO" id="GO:0004020">
    <property type="term" value="F:adenylylsulfate kinase activity"/>
    <property type="evidence" value="ECO:0007669"/>
    <property type="project" value="TreeGrafter"/>
</dbReference>
<dbReference type="AlphaFoldDB" id="A0A7N2KT26"/>
<dbReference type="Proteomes" id="UP000594261">
    <property type="component" value="Chromosome 2"/>
</dbReference>
<dbReference type="InterPro" id="IPR044730">
    <property type="entry name" value="RNase_H-like_dom_plant"/>
</dbReference>
<evidence type="ECO:0000313" key="11">
    <source>
        <dbReference type="Proteomes" id="UP000594261"/>
    </source>
</evidence>
<feature type="domain" description="Sulphate adenylyltransferase catalytic" evidence="7">
    <location>
        <begin position="216"/>
        <end position="438"/>
    </location>
</feature>
<evidence type="ECO:0000259" key="7">
    <source>
        <dbReference type="Pfam" id="PF01747"/>
    </source>
</evidence>
<dbReference type="InterPro" id="IPR002156">
    <property type="entry name" value="RNaseH_domain"/>
</dbReference>
<protein>
    <recommendedName>
        <fullName evidence="2">sulfate adenylyltransferase</fullName>
        <ecNumber evidence="2">2.7.7.4</ecNumber>
    </recommendedName>
</protein>
<evidence type="ECO:0000259" key="9">
    <source>
        <dbReference type="Pfam" id="PF14306"/>
    </source>
</evidence>
<dbReference type="InterPro" id="IPR015947">
    <property type="entry name" value="PUA-like_sf"/>
</dbReference>
<evidence type="ECO:0000256" key="1">
    <source>
        <dbReference type="ARBA" id="ARBA00004678"/>
    </source>
</evidence>
<dbReference type="GO" id="GO:0000103">
    <property type="term" value="P:sulfate assimilation"/>
    <property type="evidence" value="ECO:0007669"/>
    <property type="project" value="TreeGrafter"/>
</dbReference>
<proteinExistence type="predicted"/>
<evidence type="ECO:0000256" key="6">
    <source>
        <dbReference type="ARBA" id="ARBA00022840"/>
    </source>
</evidence>
<sequence length="456" mass="49880">MNTSVNVNVWHPPPASVFKLNFDAAIFSGLNSSGVGAMIRNEKGEVVAAILAKGPPVGDSEEAEILACRKVLEFAIDASFSELVNEGDNVNVMKSISSTGVNQSRLGHIIEDILSLAHGLRWVNVSAVTESGSLVNMSLPIVLAIDDDTKTRIGSSPNVGLVGPTGDLVGILRRTWGTTTPGLPYVEEVITPAGNWLVGGDLEVLNPIKYNDGLDHYRLSPQQLRKEFDRRQADAVFAFQLSNPVHNGHALLMNDTRKRLLEMGYKNPILLLHPLGGFTKADDVPLDVRMEQHSKVLEDGILDPETTIVAIFPSPMHYAGPTEVQWHAKARINAGANFYIVGRDPAGMGHPTEKRDLYDPDHGKKVLSMAPGLEKLNILPFRVAAYDTVEKKMAFFEPSRAKDFLFISGTKMRTYARTGENPPDGFMCPAGWNVLVKYYESLQAEEALQQQAVLTS</sequence>
<dbReference type="EC" id="2.7.7.4" evidence="2"/>
<evidence type="ECO:0000256" key="4">
    <source>
        <dbReference type="ARBA" id="ARBA00022695"/>
    </source>
</evidence>
<dbReference type="CDD" id="cd06222">
    <property type="entry name" value="RNase_H_like"/>
    <property type="match status" value="1"/>
</dbReference>
<evidence type="ECO:0000256" key="3">
    <source>
        <dbReference type="ARBA" id="ARBA00022679"/>
    </source>
</evidence>
<reference evidence="11" key="1">
    <citation type="journal article" date="2016" name="G3 (Bethesda)">
        <title>First Draft Assembly and Annotation of the Genome of a California Endemic Oak Quercus lobata Nee (Fagaceae).</title>
        <authorList>
            <person name="Sork V.L."/>
            <person name="Fitz-Gibbon S.T."/>
            <person name="Puiu D."/>
            <person name="Crepeau M."/>
            <person name="Gugger P.F."/>
            <person name="Sherman R."/>
            <person name="Stevens K."/>
            <person name="Langley C.H."/>
            <person name="Pellegrini M."/>
            <person name="Salzberg S.L."/>
        </authorList>
    </citation>
    <scope>NUCLEOTIDE SEQUENCE [LARGE SCALE GENOMIC DNA]</scope>
    <source>
        <strain evidence="11">cv. SW786</strain>
    </source>
</reference>
<evidence type="ECO:0000256" key="5">
    <source>
        <dbReference type="ARBA" id="ARBA00022741"/>
    </source>
</evidence>
<dbReference type="PANTHER" id="PTHR11055:SF37">
    <property type="entry name" value="ATP SULFURYLASE 2"/>
    <property type="match status" value="1"/>
</dbReference>
<dbReference type="Pfam" id="PF14306">
    <property type="entry name" value="PUA_2"/>
    <property type="match status" value="1"/>
</dbReference>